<dbReference type="EMBL" id="ML213509">
    <property type="protein sequence ID" value="TFK52195.1"/>
    <property type="molecule type" value="Genomic_DNA"/>
</dbReference>
<feature type="region of interest" description="Disordered" evidence="1">
    <location>
        <begin position="80"/>
        <end position="122"/>
    </location>
</feature>
<feature type="compositionally biased region" description="Polar residues" evidence="1">
    <location>
        <begin position="309"/>
        <end position="318"/>
    </location>
</feature>
<evidence type="ECO:0008006" key="4">
    <source>
        <dbReference type="Google" id="ProtNLM"/>
    </source>
</evidence>
<feature type="compositionally biased region" description="Polar residues" evidence="1">
    <location>
        <begin position="280"/>
        <end position="290"/>
    </location>
</feature>
<dbReference type="InterPro" id="IPR011990">
    <property type="entry name" value="TPR-like_helical_dom_sf"/>
</dbReference>
<evidence type="ECO:0000256" key="1">
    <source>
        <dbReference type="SAM" id="MobiDB-lite"/>
    </source>
</evidence>
<evidence type="ECO:0000313" key="3">
    <source>
        <dbReference type="Proteomes" id="UP000305948"/>
    </source>
</evidence>
<dbReference type="Gene3D" id="1.25.40.10">
    <property type="entry name" value="Tetratricopeptide repeat domain"/>
    <property type="match status" value="1"/>
</dbReference>
<keyword evidence="3" id="KW-1185">Reference proteome</keyword>
<reference evidence="2 3" key="1">
    <citation type="journal article" date="2019" name="Nat. Ecol. Evol.">
        <title>Megaphylogeny resolves global patterns of mushroom evolution.</title>
        <authorList>
            <person name="Varga T."/>
            <person name="Krizsan K."/>
            <person name="Foldi C."/>
            <person name="Dima B."/>
            <person name="Sanchez-Garcia M."/>
            <person name="Sanchez-Ramirez S."/>
            <person name="Szollosi G.J."/>
            <person name="Szarkandi J.G."/>
            <person name="Papp V."/>
            <person name="Albert L."/>
            <person name="Andreopoulos W."/>
            <person name="Angelini C."/>
            <person name="Antonin V."/>
            <person name="Barry K.W."/>
            <person name="Bougher N.L."/>
            <person name="Buchanan P."/>
            <person name="Buyck B."/>
            <person name="Bense V."/>
            <person name="Catcheside P."/>
            <person name="Chovatia M."/>
            <person name="Cooper J."/>
            <person name="Damon W."/>
            <person name="Desjardin D."/>
            <person name="Finy P."/>
            <person name="Geml J."/>
            <person name="Haridas S."/>
            <person name="Hughes K."/>
            <person name="Justo A."/>
            <person name="Karasinski D."/>
            <person name="Kautmanova I."/>
            <person name="Kiss B."/>
            <person name="Kocsube S."/>
            <person name="Kotiranta H."/>
            <person name="LaButti K.M."/>
            <person name="Lechner B.E."/>
            <person name="Liimatainen K."/>
            <person name="Lipzen A."/>
            <person name="Lukacs Z."/>
            <person name="Mihaltcheva S."/>
            <person name="Morgado L.N."/>
            <person name="Niskanen T."/>
            <person name="Noordeloos M.E."/>
            <person name="Ohm R.A."/>
            <person name="Ortiz-Santana B."/>
            <person name="Ovrebo C."/>
            <person name="Racz N."/>
            <person name="Riley R."/>
            <person name="Savchenko A."/>
            <person name="Shiryaev A."/>
            <person name="Soop K."/>
            <person name="Spirin V."/>
            <person name="Szebenyi C."/>
            <person name="Tomsovsky M."/>
            <person name="Tulloss R.E."/>
            <person name="Uehling J."/>
            <person name="Grigoriev I.V."/>
            <person name="Vagvolgyi C."/>
            <person name="Papp T."/>
            <person name="Martin F.M."/>
            <person name="Miettinen O."/>
            <person name="Hibbett D.S."/>
            <person name="Nagy L.G."/>
        </authorList>
    </citation>
    <scope>NUCLEOTIDE SEQUENCE [LARGE SCALE GENOMIC DNA]</scope>
    <source>
        <strain evidence="2 3">OMC1185</strain>
    </source>
</reference>
<feature type="region of interest" description="Disordered" evidence="1">
    <location>
        <begin position="193"/>
        <end position="320"/>
    </location>
</feature>
<protein>
    <recommendedName>
        <fullName evidence="4">Pentacotripeptide-repeat region of PRORP domain-containing protein</fullName>
    </recommendedName>
</protein>
<dbReference type="STRING" id="5364.A0A5C3N586"/>
<accession>A0A5C3N586</accession>
<feature type="compositionally biased region" description="Basic and acidic residues" evidence="1">
    <location>
        <begin position="80"/>
        <end position="102"/>
    </location>
</feature>
<sequence>MFLCRRRFLNAYFTERPPLLLPSIRYFASKKRAGIGINEDDPFDVPRSVGNKRPSLRSSLDHTSLLNRLGTAVQVTKETEAELELRRAPSSEEVKSVREKPRPGTTVSPLPLGRSGSVDEQPFKISVARNGLSEHEKAALQNPRAPASNSELELGVNGLPKEFSGHRDSQRTASNLHLAQIPPPAQRTAIKVTRDSQKTASNMHLAQRPPQTQRTAIKVTKKEEVGPRRAGSNKEVKGVQEKRQPSNTIRPIPHGPSSGVDEQPSKVSVVRNGLSEQERAATQTSRTPASGSERELGVDGLSKEPAGQRASQRTTSNLHLAPIRSKAQAKSYGLAPGSGLRPAQQAAGVPHFSIDDLTSGPNKEENSLHLYLHYHGNDPQKLSSFPARAFFNAGQRASYLGQLDALDNIARDLLQFYRGEAGEADNEQRCNALAEFLTLFSGDGFLKDTTVLAMFDACVECGGSNLSFSVSPKMLDRITEALIETHIKQPLGSVYAPTAQRFVNVLISAVRMVPTTKRRAFRSEPPDLAAKLFRLILAYIIADHHDVALDIFQRLVDLSLIPMEAITYAEELYESSKDFRLIVLSALVKTCLKWNWPRQAVPLATYLIESYSVLIEEIKVITELLLESLLEDRTLRSLKQAQLLASLFVTRTSTDVLLPDSFVSGIYKRSFELKNEPRDKTFGVDAGDIAEAMYDMTQRSKNVEKHVYPPPDGSTVLWFLGHLTHKSNNQGLARQLVQQYIDGPVDLPAEARGDMVYLAALNGFGTAARTLWERYAGEGLSQIAPAQTSSSQEIQDKRLVTGHAGASVRMVSMFTSFAEREIARVQSLEQIIADQMKSSLAQPAPEQVRSRLMTVQEELDYHRQRSDDFNAFARLVATRFRESIEPLKTADHRHLNALARIHFMLGEINTGFTAFKVMIDRYEIPDHYDINVSLSVLVQHDARAAGSIIKAMVQKGLQPSDVALGTVLNAAMAHGDSELVDWLLHFAQKQGINITMKSLAAGVHTSLTQGMGKDSRARRRENLEIMLNIVRANTEERYLPTVSIGKMCVNAAVDVGSAELAFDFWRMLLWKRADWDDLQQRQLRSMIAVQARKEVRSGSLETDAAREMVDTLGLVDFDVGVYHPWTIMDRPG</sequence>
<organism evidence="2 3">
    <name type="scientific">Heliocybe sulcata</name>
    <dbReference type="NCBI Taxonomy" id="5364"/>
    <lineage>
        <taxon>Eukaryota</taxon>
        <taxon>Fungi</taxon>
        <taxon>Dikarya</taxon>
        <taxon>Basidiomycota</taxon>
        <taxon>Agaricomycotina</taxon>
        <taxon>Agaricomycetes</taxon>
        <taxon>Gloeophyllales</taxon>
        <taxon>Gloeophyllaceae</taxon>
        <taxon>Heliocybe</taxon>
    </lineage>
</organism>
<dbReference type="OrthoDB" id="185373at2759"/>
<dbReference type="Proteomes" id="UP000305948">
    <property type="component" value="Unassembled WGS sequence"/>
</dbReference>
<feature type="compositionally biased region" description="Basic and acidic residues" evidence="1">
    <location>
        <begin position="220"/>
        <end position="244"/>
    </location>
</feature>
<evidence type="ECO:0000313" key="2">
    <source>
        <dbReference type="EMBL" id="TFK52195.1"/>
    </source>
</evidence>
<feature type="compositionally biased region" description="Polar residues" evidence="1">
    <location>
        <begin position="198"/>
        <end position="215"/>
    </location>
</feature>
<dbReference type="AlphaFoldDB" id="A0A5C3N586"/>
<name>A0A5C3N586_9AGAM</name>
<gene>
    <name evidence="2" type="ORF">OE88DRAFT_1657303</name>
</gene>
<proteinExistence type="predicted"/>